<feature type="chain" id="PRO_5039183193" description="FrrB" evidence="1">
    <location>
        <begin position="23"/>
        <end position="245"/>
    </location>
</feature>
<organism evidence="2 3">
    <name type="scientific">Candidatus Caccoplasma intestinavium</name>
    <dbReference type="NCBI Taxonomy" id="2840716"/>
    <lineage>
        <taxon>Bacteria</taxon>
        <taxon>Pseudomonadati</taxon>
        <taxon>Bacteroidota</taxon>
        <taxon>Bacteroidia</taxon>
        <taxon>Bacteroidales</taxon>
        <taxon>Bacteroidaceae</taxon>
        <taxon>Bacteroidaceae incertae sedis</taxon>
        <taxon>Candidatus Caccoplasma</taxon>
    </lineage>
</organism>
<name>A0A9D1GDW9_9BACT</name>
<gene>
    <name evidence="2" type="ORF">IAD06_03555</name>
</gene>
<reference evidence="2" key="1">
    <citation type="submission" date="2020-10" db="EMBL/GenBank/DDBJ databases">
        <authorList>
            <person name="Gilroy R."/>
        </authorList>
    </citation>
    <scope>NUCLEOTIDE SEQUENCE</scope>
    <source>
        <strain evidence="2">21143</strain>
    </source>
</reference>
<dbReference type="EMBL" id="DVKT01000025">
    <property type="protein sequence ID" value="HIT39098.1"/>
    <property type="molecule type" value="Genomic_DNA"/>
</dbReference>
<protein>
    <recommendedName>
        <fullName evidence="4">FrrB</fullName>
    </recommendedName>
</protein>
<accession>A0A9D1GDW9</accession>
<feature type="signal peptide" evidence="1">
    <location>
        <begin position="1"/>
        <end position="22"/>
    </location>
</feature>
<evidence type="ECO:0000313" key="2">
    <source>
        <dbReference type="EMBL" id="HIT39098.1"/>
    </source>
</evidence>
<dbReference type="AlphaFoldDB" id="A0A9D1GDW9"/>
<dbReference type="Proteomes" id="UP000886722">
    <property type="component" value="Unassembled WGS sequence"/>
</dbReference>
<evidence type="ECO:0008006" key="4">
    <source>
        <dbReference type="Google" id="ProtNLM"/>
    </source>
</evidence>
<proteinExistence type="predicted"/>
<reference evidence="2" key="2">
    <citation type="journal article" date="2021" name="PeerJ">
        <title>Extensive microbial diversity within the chicken gut microbiome revealed by metagenomics and culture.</title>
        <authorList>
            <person name="Gilroy R."/>
            <person name="Ravi A."/>
            <person name="Getino M."/>
            <person name="Pursley I."/>
            <person name="Horton D.L."/>
            <person name="Alikhan N.F."/>
            <person name="Baker D."/>
            <person name="Gharbi K."/>
            <person name="Hall N."/>
            <person name="Watson M."/>
            <person name="Adriaenssens E.M."/>
            <person name="Foster-Nyarko E."/>
            <person name="Jarju S."/>
            <person name="Secka A."/>
            <person name="Antonio M."/>
            <person name="Oren A."/>
            <person name="Chaudhuri R.R."/>
            <person name="La Ragione R."/>
            <person name="Hildebrand F."/>
            <person name="Pallen M.J."/>
        </authorList>
    </citation>
    <scope>NUCLEOTIDE SEQUENCE</scope>
    <source>
        <strain evidence="2">21143</strain>
    </source>
</reference>
<evidence type="ECO:0000313" key="3">
    <source>
        <dbReference type="Proteomes" id="UP000886722"/>
    </source>
</evidence>
<sequence length="245" mass="27011">MKKGFIAAFAAASIMLSSHVVAQEKFTVSGKADFVSDYIWRGMDQNSGFSVQPSLTLSWYGVSLNCWGSQSLTKWEDGGAKEFDINLSYSIKGFTVTVSDLWWSGVNKPYGHYRNSHYFEGTLAYSFAELCPKFPLAISWSTMFAGADRDTDPVTGELCGKLRGSTYVNFSCPVALPADITLTPAISFTPWKGMYHNKAAITDISLKANKDIKITDNFSIPLFAQVIVAPQFDRTYIVAGFTLGF</sequence>
<keyword evidence="1" id="KW-0732">Signal</keyword>
<comment type="caution">
    <text evidence="2">The sequence shown here is derived from an EMBL/GenBank/DDBJ whole genome shotgun (WGS) entry which is preliminary data.</text>
</comment>
<evidence type="ECO:0000256" key="1">
    <source>
        <dbReference type="SAM" id="SignalP"/>
    </source>
</evidence>